<accession>A0A318SE30</accession>
<proteinExistence type="predicted"/>
<dbReference type="Proteomes" id="UP000247540">
    <property type="component" value="Unassembled WGS sequence"/>
</dbReference>
<comment type="caution">
    <text evidence="1">The sequence shown here is derived from an EMBL/GenBank/DDBJ whole genome shotgun (WGS) entry which is preliminary data.</text>
</comment>
<dbReference type="Pfam" id="PF11231">
    <property type="entry name" value="DUF3034"/>
    <property type="match status" value="1"/>
</dbReference>
<evidence type="ECO:0008006" key="3">
    <source>
        <dbReference type="Google" id="ProtNLM"/>
    </source>
</evidence>
<reference evidence="1 2" key="1">
    <citation type="submission" date="2018-06" db="EMBL/GenBank/DDBJ databases">
        <title>Genomic Encyclopedia of Type Strains, Phase III (KMG-III): the genomes of soil and plant-associated and newly described type strains.</title>
        <authorList>
            <person name="Whitman W."/>
        </authorList>
    </citation>
    <scope>NUCLEOTIDE SEQUENCE [LARGE SCALE GENOMIC DNA]</scope>
    <source>
        <strain evidence="1 2">CECT 7646</strain>
    </source>
</reference>
<protein>
    <recommendedName>
        <fullName evidence="3">DUF3034 family protein</fullName>
    </recommendedName>
</protein>
<gene>
    <name evidence="1" type="ORF">DFQ15_12228</name>
</gene>
<keyword evidence="2" id="KW-1185">Reference proteome</keyword>
<name>A0A318SE30_9BURK</name>
<dbReference type="InterPro" id="IPR021393">
    <property type="entry name" value="DUF3034"/>
</dbReference>
<dbReference type="EMBL" id="QJTC01000022">
    <property type="protein sequence ID" value="PYE74946.1"/>
    <property type="molecule type" value="Genomic_DNA"/>
</dbReference>
<evidence type="ECO:0000313" key="2">
    <source>
        <dbReference type="Proteomes" id="UP000247540"/>
    </source>
</evidence>
<organism evidence="1 2">
    <name type="scientific">Xylophilus ampelinus</name>
    <dbReference type="NCBI Taxonomy" id="54067"/>
    <lineage>
        <taxon>Bacteria</taxon>
        <taxon>Pseudomonadati</taxon>
        <taxon>Pseudomonadota</taxon>
        <taxon>Betaproteobacteria</taxon>
        <taxon>Burkholderiales</taxon>
        <taxon>Xylophilus</taxon>
    </lineage>
</organism>
<dbReference type="AlphaFoldDB" id="A0A318SE30"/>
<sequence>MASPAPTTRPAALALRSFCLMPPSPRLRRPSRPPLPTIARLTSLALVLGHMPPGGAVSAATKPAVVRHAAADDSGLRLVLSMRLERLPGERAASLAPVGGGMAGAGLVAAAPAAPADGATAAVPSGSAPGDEPALALRPMVVLPPRGTGGKLLLTGGVSQVEGAAGGGLVPWAVVGGYGAAGQWGANVHATRVRTGAFALDTYGVTVGVNDRLELSLARQSFDTRAAGAALGLGAGFKFEQDIAGAKVRLLGDAVLDADRWMPQVSAGVQTKHNRQGAVVRSVGAHSDSGTDFYLSGTKLLLAPGVLLNGTVRWTKANQFGLLGFGGDRNDRYRPQAELSAAYLLSRHWAVGGEFRTKPDNLRFAREQDAWDAFVAWAPTKNVSLTLAYVALGDIATVRNQRGWYFSAQTGF</sequence>
<evidence type="ECO:0000313" key="1">
    <source>
        <dbReference type="EMBL" id="PYE74946.1"/>
    </source>
</evidence>